<evidence type="ECO:0008006" key="3">
    <source>
        <dbReference type="Google" id="ProtNLM"/>
    </source>
</evidence>
<dbReference type="Proteomes" id="UP001597526">
    <property type="component" value="Unassembled WGS sequence"/>
</dbReference>
<accession>A0ABW5N2W6</accession>
<dbReference type="EMBL" id="JBHULB010000082">
    <property type="protein sequence ID" value="MFD2588933.1"/>
    <property type="molecule type" value="Genomic_DNA"/>
</dbReference>
<dbReference type="SUPFAM" id="SSF117070">
    <property type="entry name" value="LEA14-like"/>
    <property type="match status" value="1"/>
</dbReference>
<sequence length="284" mass="32270">MKKLCYILILVLVITSCSQKPKFVRIGNVVVAGLKDSLLMVNMDYVVYNPNNVKSKLKQSSMDIFYRDSLVGKGFLDKQISLAANDTVKVPVRCEITLERLHQYYPELLESESSIFMVKGNSKVSFLLNSFVINVDDEIQLDTKEIILRQVKKNISHTNNFKIRSIGASKLPTFSRTELNLKVLTKNNLPLDYTIERMELQFFIDKDKASIAQWTLFEPHFQGALDSVSIPINASLSNIGILKNAKLSWLTQKKVKFNILGKAEIQIKGYQFNVPIKDTLSIAM</sequence>
<organism evidence="1 2">
    <name type="scientific">Croceitalea marina</name>
    <dbReference type="NCBI Taxonomy" id="1775166"/>
    <lineage>
        <taxon>Bacteria</taxon>
        <taxon>Pseudomonadati</taxon>
        <taxon>Bacteroidota</taxon>
        <taxon>Flavobacteriia</taxon>
        <taxon>Flavobacteriales</taxon>
        <taxon>Flavobacteriaceae</taxon>
        <taxon>Croceitalea</taxon>
    </lineage>
</organism>
<dbReference type="RefSeq" id="WP_377768401.1">
    <property type="nucleotide sequence ID" value="NZ_JBHULB010000082.1"/>
</dbReference>
<protein>
    <recommendedName>
        <fullName evidence="3">Late embryogenesis abundant protein LEA-2 subgroup domain-containing protein</fullName>
    </recommendedName>
</protein>
<dbReference type="Gene3D" id="2.60.40.1820">
    <property type="match status" value="2"/>
</dbReference>
<reference evidence="2" key="1">
    <citation type="journal article" date="2019" name="Int. J. Syst. Evol. Microbiol.">
        <title>The Global Catalogue of Microorganisms (GCM) 10K type strain sequencing project: providing services to taxonomists for standard genome sequencing and annotation.</title>
        <authorList>
            <consortium name="The Broad Institute Genomics Platform"/>
            <consortium name="The Broad Institute Genome Sequencing Center for Infectious Disease"/>
            <person name="Wu L."/>
            <person name="Ma J."/>
        </authorList>
    </citation>
    <scope>NUCLEOTIDE SEQUENCE [LARGE SCALE GENOMIC DNA]</scope>
    <source>
        <strain evidence="2">KCTC 52368</strain>
    </source>
</reference>
<proteinExistence type="predicted"/>
<name>A0ABW5N2W6_9FLAO</name>
<gene>
    <name evidence="1" type="ORF">ACFSQJ_18550</name>
</gene>
<evidence type="ECO:0000313" key="2">
    <source>
        <dbReference type="Proteomes" id="UP001597526"/>
    </source>
</evidence>
<keyword evidence="2" id="KW-1185">Reference proteome</keyword>
<comment type="caution">
    <text evidence="1">The sequence shown here is derived from an EMBL/GenBank/DDBJ whole genome shotgun (WGS) entry which is preliminary data.</text>
</comment>
<dbReference type="PROSITE" id="PS51257">
    <property type="entry name" value="PROKAR_LIPOPROTEIN"/>
    <property type="match status" value="1"/>
</dbReference>
<evidence type="ECO:0000313" key="1">
    <source>
        <dbReference type="EMBL" id="MFD2588933.1"/>
    </source>
</evidence>